<dbReference type="Pfam" id="PF13468">
    <property type="entry name" value="Glyoxalase_3"/>
    <property type="match status" value="1"/>
</dbReference>
<keyword evidence="3" id="KW-1185">Reference proteome</keyword>
<proteinExistence type="predicted"/>
<gene>
    <name evidence="2" type="ORF">FHS89_001443</name>
</gene>
<comment type="caution">
    <text evidence="2">The sequence shown here is derived from an EMBL/GenBank/DDBJ whole genome shotgun (WGS) entry which is preliminary data.</text>
</comment>
<organism evidence="2 3">
    <name type="scientific">Rubricella aquisinus</name>
    <dbReference type="NCBI Taxonomy" id="2028108"/>
    <lineage>
        <taxon>Bacteria</taxon>
        <taxon>Pseudomonadati</taxon>
        <taxon>Pseudomonadota</taxon>
        <taxon>Alphaproteobacteria</taxon>
        <taxon>Rhodobacterales</taxon>
        <taxon>Paracoccaceae</taxon>
        <taxon>Rubricella</taxon>
    </lineage>
</organism>
<accession>A0A840WLM0</accession>
<evidence type="ECO:0000313" key="3">
    <source>
        <dbReference type="Proteomes" id="UP000553766"/>
    </source>
</evidence>
<dbReference type="EMBL" id="JACIJS010000004">
    <property type="protein sequence ID" value="MBB5515431.1"/>
    <property type="molecule type" value="Genomic_DNA"/>
</dbReference>
<dbReference type="Proteomes" id="UP000553766">
    <property type="component" value="Unassembled WGS sequence"/>
</dbReference>
<evidence type="ECO:0000313" key="2">
    <source>
        <dbReference type="EMBL" id="MBB5515431.1"/>
    </source>
</evidence>
<name>A0A840WLM0_9RHOB</name>
<evidence type="ECO:0000259" key="1">
    <source>
        <dbReference type="Pfam" id="PF13468"/>
    </source>
</evidence>
<feature type="domain" description="Glyoxalase-like" evidence="1">
    <location>
        <begin position="4"/>
        <end position="171"/>
    </location>
</feature>
<protein>
    <recommendedName>
        <fullName evidence="1">Glyoxalase-like domain-containing protein</fullName>
    </recommendedName>
</protein>
<dbReference type="RefSeq" id="WP_184010041.1">
    <property type="nucleotide sequence ID" value="NZ_JACIJS010000004.1"/>
</dbReference>
<sequence>MTQIDHLVVGAASLEEGRAWMEAQLGLPATGAGKHPAMSTHNALWRVGPCYMEVIAIDPAAPDPGRPRWFGLDDPTVQAMLSKGPRLLTWVARVDDMPSALERVTYDPGPALPFTRDALRWQLTVPEDGHPAHEGCAPALIAWDEGSTPPSASLPDQGIGLEHFSLRDTAPVREAITRSGLAHLVTFSEQDTPLRAVLTTPMGRVILS</sequence>
<dbReference type="InterPro" id="IPR029068">
    <property type="entry name" value="Glyas_Bleomycin-R_OHBP_Dase"/>
</dbReference>
<dbReference type="InterPro" id="IPR025870">
    <property type="entry name" value="Glyoxalase-like_dom"/>
</dbReference>
<reference evidence="2 3" key="1">
    <citation type="submission" date="2020-08" db="EMBL/GenBank/DDBJ databases">
        <title>Genomic Encyclopedia of Type Strains, Phase IV (KMG-IV): sequencing the most valuable type-strain genomes for metagenomic binning, comparative biology and taxonomic classification.</title>
        <authorList>
            <person name="Goeker M."/>
        </authorList>
    </citation>
    <scope>NUCLEOTIDE SEQUENCE [LARGE SCALE GENOMIC DNA]</scope>
    <source>
        <strain evidence="2 3">DSM 103377</strain>
    </source>
</reference>
<dbReference type="Gene3D" id="3.10.180.10">
    <property type="entry name" value="2,3-Dihydroxybiphenyl 1,2-Dioxygenase, domain 1"/>
    <property type="match status" value="1"/>
</dbReference>
<dbReference type="AlphaFoldDB" id="A0A840WLM0"/>
<dbReference type="SUPFAM" id="SSF54593">
    <property type="entry name" value="Glyoxalase/Bleomycin resistance protein/Dihydroxybiphenyl dioxygenase"/>
    <property type="match status" value="1"/>
</dbReference>